<accession>A0A084WE67</accession>
<evidence type="ECO:0000313" key="2">
    <source>
        <dbReference type="EMBL" id="KFB48511.1"/>
    </source>
</evidence>
<dbReference type="EMBL" id="ATLV01023170">
    <property type="status" value="NOT_ANNOTATED_CDS"/>
    <property type="molecule type" value="Genomic_DNA"/>
</dbReference>
<evidence type="ECO:0000313" key="4">
    <source>
        <dbReference type="Proteomes" id="UP000030765"/>
    </source>
</evidence>
<dbReference type="EnsemblMetazoa" id="ASIC016755-RA">
    <property type="protein sequence ID" value="ASIC016755-PA"/>
    <property type="gene ID" value="ASIC016755"/>
</dbReference>
<organism evidence="2">
    <name type="scientific">Anopheles sinensis</name>
    <name type="common">Mosquito</name>
    <dbReference type="NCBI Taxonomy" id="74873"/>
    <lineage>
        <taxon>Eukaryota</taxon>
        <taxon>Metazoa</taxon>
        <taxon>Ecdysozoa</taxon>
        <taxon>Arthropoda</taxon>
        <taxon>Hexapoda</taxon>
        <taxon>Insecta</taxon>
        <taxon>Pterygota</taxon>
        <taxon>Neoptera</taxon>
        <taxon>Endopterygota</taxon>
        <taxon>Diptera</taxon>
        <taxon>Nematocera</taxon>
        <taxon>Culicoidea</taxon>
        <taxon>Culicidae</taxon>
        <taxon>Anophelinae</taxon>
        <taxon>Anopheles</taxon>
    </lineage>
</organism>
<dbReference type="GO" id="GO:0016740">
    <property type="term" value="F:transferase activity"/>
    <property type="evidence" value="ECO:0007669"/>
    <property type="project" value="UniProtKB-KW"/>
</dbReference>
<evidence type="ECO:0000313" key="3">
    <source>
        <dbReference type="EnsemblMetazoa" id="ASIC016755-PA"/>
    </source>
</evidence>
<dbReference type="VEuPathDB" id="VectorBase:ASIC016755"/>
<dbReference type="EMBL" id="KE525341">
    <property type="protein sequence ID" value="KFB48511.1"/>
    <property type="molecule type" value="Genomic_DNA"/>
</dbReference>
<keyword evidence="2" id="KW-0808">Transferase</keyword>
<sequence>MTMTMVMMVRLDVGTVGARSVSAGSGRLAGARQVTGRNPVALAHQFNRGGFCPDESTKRRSRKGYLFSTLVEGSRSNSSKGGFSVRAGMRSVRRASSFPWKTRGHGPLALDTPRRVEEGLGLGKSVQASKR</sequence>
<evidence type="ECO:0000256" key="1">
    <source>
        <dbReference type="SAM" id="MobiDB-lite"/>
    </source>
</evidence>
<dbReference type="Proteomes" id="UP000030765">
    <property type="component" value="Unassembled WGS sequence"/>
</dbReference>
<proteinExistence type="predicted"/>
<reference evidence="2 4" key="1">
    <citation type="journal article" date="2014" name="BMC Genomics">
        <title>Genome sequence of Anopheles sinensis provides insight into genetics basis of mosquito competence for malaria parasites.</title>
        <authorList>
            <person name="Zhou D."/>
            <person name="Zhang D."/>
            <person name="Ding G."/>
            <person name="Shi L."/>
            <person name="Hou Q."/>
            <person name="Ye Y."/>
            <person name="Xu Y."/>
            <person name="Zhou H."/>
            <person name="Xiong C."/>
            <person name="Li S."/>
            <person name="Yu J."/>
            <person name="Hong S."/>
            <person name="Yu X."/>
            <person name="Zou P."/>
            <person name="Chen C."/>
            <person name="Chang X."/>
            <person name="Wang W."/>
            <person name="Lv Y."/>
            <person name="Sun Y."/>
            <person name="Ma L."/>
            <person name="Shen B."/>
            <person name="Zhu C."/>
        </authorList>
    </citation>
    <scope>NUCLEOTIDE SEQUENCE [LARGE SCALE GENOMIC DNA]</scope>
</reference>
<protein>
    <submittedName>
        <fullName evidence="2 3">Glycosyl transferase family protein</fullName>
    </submittedName>
</protein>
<reference evidence="3" key="2">
    <citation type="submission" date="2020-05" db="UniProtKB">
        <authorList>
            <consortium name="EnsemblMetazoa"/>
        </authorList>
    </citation>
    <scope>IDENTIFICATION</scope>
</reference>
<gene>
    <name evidence="2" type="ORF">ZHAS_00016755</name>
</gene>
<name>A0A084WE67_ANOSI</name>
<keyword evidence="4" id="KW-1185">Reference proteome</keyword>
<dbReference type="AlphaFoldDB" id="A0A084WE67"/>
<feature type="region of interest" description="Disordered" evidence="1">
    <location>
        <begin position="98"/>
        <end position="131"/>
    </location>
</feature>